<keyword evidence="5 7" id="KW-0975">Bacterial flagellum</keyword>
<dbReference type="GO" id="GO:0009425">
    <property type="term" value="C:bacterial-type flagellum basal body"/>
    <property type="evidence" value="ECO:0007669"/>
    <property type="project" value="UniProtKB-SubCell"/>
</dbReference>
<dbReference type="Pfam" id="PF04347">
    <property type="entry name" value="FliO"/>
    <property type="match status" value="1"/>
</dbReference>
<dbReference type="PANTHER" id="PTHR38766:SF1">
    <property type="entry name" value="FLAGELLAR PROTEIN FLIO"/>
    <property type="match status" value="1"/>
</dbReference>
<dbReference type="GO" id="GO:0005886">
    <property type="term" value="C:plasma membrane"/>
    <property type="evidence" value="ECO:0007669"/>
    <property type="project" value="UniProtKB-SubCell"/>
</dbReference>
<evidence type="ECO:0000256" key="2">
    <source>
        <dbReference type="ARBA" id="ARBA00022692"/>
    </source>
</evidence>
<evidence type="ECO:0000313" key="9">
    <source>
        <dbReference type="Proteomes" id="UP000281332"/>
    </source>
</evidence>
<keyword evidence="4 7" id="KW-0472">Membrane</keyword>
<reference evidence="8 9" key="1">
    <citation type="submission" date="2018-11" db="EMBL/GenBank/DDBJ databases">
        <title>Whole genome sequencing of Pantoea sp. RIT388.</title>
        <authorList>
            <person name="Gan H.M."/>
            <person name="Hudson A.O."/>
        </authorList>
    </citation>
    <scope>NUCLEOTIDE SEQUENCE [LARGE SCALE GENOMIC DNA]</scope>
    <source>
        <strain evidence="8 9">RIT388</strain>
    </source>
</reference>
<dbReference type="InterPro" id="IPR022781">
    <property type="entry name" value="Flagellar_biosynth_FliO"/>
</dbReference>
<evidence type="ECO:0000313" key="8">
    <source>
        <dbReference type="EMBL" id="RPE04608.1"/>
    </source>
</evidence>
<dbReference type="AlphaFoldDB" id="A0A3N4PB47"/>
<keyword evidence="2 7" id="KW-0812">Transmembrane</keyword>
<proteinExistence type="inferred from homology"/>
<comment type="subcellular location">
    <subcellularLocation>
        <location evidence="7">Cell membrane</location>
    </subcellularLocation>
    <subcellularLocation>
        <location evidence="7">Bacterial flagellum basal body</location>
    </subcellularLocation>
</comment>
<name>A0A3N4PB47_9GAMM</name>
<keyword evidence="3 7" id="KW-1133">Transmembrane helix</keyword>
<dbReference type="RefSeq" id="WP_123798246.1">
    <property type="nucleotide sequence ID" value="NZ_RMVG01000001.1"/>
</dbReference>
<evidence type="ECO:0000256" key="5">
    <source>
        <dbReference type="ARBA" id="ARBA00023143"/>
    </source>
</evidence>
<protein>
    <recommendedName>
        <fullName evidence="7">Flagellar protein</fullName>
    </recommendedName>
</protein>
<accession>A0A3N4PB47</accession>
<dbReference type="EMBL" id="RMVG01000001">
    <property type="protein sequence ID" value="RPE04608.1"/>
    <property type="molecule type" value="Genomic_DNA"/>
</dbReference>
<evidence type="ECO:0000256" key="4">
    <source>
        <dbReference type="ARBA" id="ARBA00023136"/>
    </source>
</evidence>
<gene>
    <name evidence="8" type="primary">fliO</name>
    <name evidence="8" type="ORF">BBB56_01885</name>
</gene>
<dbReference type="Proteomes" id="UP000281332">
    <property type="component" value="Unassembled WGS sequence"/>
</dbReference>
<dbReference type="InterPro" id="IPR052205">
    <property type="entry name" value="FliO/MopB"/>
</dbReference>
<feature type="transmembrane region" description="Helical" evidence="7">
    <location>
        <begin position="24"/>
        <end position="46"/>
    </location>
</feature>
<dbReference type="GO" id="GO:0044781">
    <property type="term" value="P:bacterial-type flagellum organization"/>
    <property type="evidence" value="ECO:0007669"/>
    <property type="project" value="UniProtKB-UniRule"/>
</dbReference>
<dbReference type="NCBIfam" id="TIGR03500">
    <property type="entry name" value="FliO_TIGR"/>
    <property type="match status" value="1"/>
</dbReference>
<evidence type="ECO:0000256" key="3">
    <source>
        <dbReference type="ARBA" id="ARBA00022989"/>
    </source>
</evidence>
<evidence type="ECO:0000256" key="6">
    <source>
        <dbReference type="ARBA" id="ARBA00037937"/>
    </source>
</evidence>
<sequence length="133" mass="14290">MKPFAQPHVETLARHSDAVSASSMLIRLSGALALVILVILAIAWLARRSGWGQALTKGSPALRVRHSLSLGQRERVAIVEAGNRWFLLGITPEAVTLLSEIDKDPEDHSASPPPAGLFRQALLNATLKKGKGQ</sequence>
<evidence type="ECO:0000256" key="7">
    <source>
        <dbReference type="RuleBase" id="RU362064"/>
    </source>
</evidence>
<dbReference type="PANTHER" id="PTHR38766">
    <property type="entry name" value="FLAGELLAR PROTEIN FLIO"/>
    <property type="match status" value="1"/>
</dbReference>
<keyword evidence="8" id="KW-0282">Flagellum</keyword>
<organism evidence="8 9">
    <name type="scientific">Candidatus Pantoea deserta</name>
    <dbReference type="NCBI Taxonomy" id="1869313"/>
    <lineage>
        <taxon>Bacteria</taxon>
        <taxon>Pseudomonadati</taxon>
        <taxon>Pseudomonadota</taxon>
        <taxon>Gammaproteobacteria</taxon>
        <taxon>Enterobacterales</taxon>
        <taxon>Erwiniaceae</taxon>
        <taxon>Pantoea</taxon>
    </lineage>
</organism>
<dbReference type="OrthoDB" id="6555756at2"/>
<keyword evidence="9" id="KW-1185">Reference proteome</keyword>
<comment type="caution">
    <text evidence="8">The sequence shown here is derived from an EMBL/GenBank/DDBJ whole genome shotgun (WGS) entry which is preliminary data.</text>
</comment>
<comment type="similarity">
    <text evidence="6 7">Belongs to the FliO/MopB family.</text>
</comment>
<evidence type="ECO:0000256" key="1">
    <source>
        <dbReference type="ARBA" id="ARBA00022475"/>
    </source>
</evidence>
<keyword evidence="1 7" id="KW-1003">Cell membrane</keyword>
<keyword evidence="8" id="KW-0969">Cilium</keyword>
<keyword evidence="8" id="KW-0966">Cell projection</keyword>